<sequence>MTVYPNEYSTDIEDTQKHATTIHCVMRGATGVTTMHAAKSMETAVIISPDGGADSHSRTRMRTSIAAVMEIPGWARSRSKGI</sequence>
<proteinExistence type="predicted"/>
<keyword evidence="2" id="KW-1185">Reference proteome</keyword>
<evidence type="ECO:0000313" key="2">
    <source>
        <dbReference type="Proteomes" id="UP000240228"/>
    </source>
</evidence>
<protein>
    <submittedName>
        <fullName evidence="1">Uncharacterized protein</fullName>
    </submittedName>
</protein>
<reference evidence="1 2" key="2">
    <citation type="submission" date="2018-03" db="EMBL/GenBank/DDBJ databases">
        <title>The comparative genomics of Bifidobacterium callitrichos reflects dietary carbohydrate utilization within the common marmoset gut.</title>
        <authorList>
            <person name="Rani A."/>
        </authorList>
    </citation>
    <scope>NUCLEOTIDE SEQUENCE [LARGE SCALE GENOMIC DNA]</scope>
    <source>
        <strain evidence="1 2">UMA51805</strain>
    </source>
</reference>
<organism evidence="1 2">
    <name type="scientific">Bifidobacterium callitrichos</name>
    <dbReference type="NCBI Taxonomy" id="762209"/>
    <lineage>
        <taxon>Bacteria</taxon>
        <taxon>Bacillati</taxon>
        <taxon>Actinomycetota</taxon>
        <taxon>Actinomycetes</taxon>
        <taxon>Bifidobacteriales</taxon>
        <taxon>Bifidobacteriaceae</taxon>
        <taxon>Bifidobacterium</taxon>
    </lineage>
</organism>
<comment type="caution">
    <text evidence="1">The sequence shown here is derived from an EMBL/GenBank/DDBJ whole genome shotgun (WGS) entry which is preliminary data.</text>
</comment>
<gene>
    <name evidence="1" type="ORF">CPA40_10570</name>
</gene>
<dbReference type="EMBL" id="NWTX01000030">
    <property type="protein sequence ID" value="PST45542.1"/>
    <property type="molecule type" value="Genomic_DNA"/>
</dbReference>
<reference evidence="2" key="1">
    <citation type="submission" date="2017-09" db="EMBL/GenBank/DDBJ databases">
        <authorList>
            <person name="Sela D.A."/>
            <person name="Albert K."/>
        </authorList>
    </citation>
    <scope>NUCLEOTIDE SEQUENCE [LARGE SCALE GENOMIC DNA]</scope>
    <source>
        <strain evidence="2">UMA51805</strain>
    </source>
</reference>
<dbReference type="Proteomes" id="UP000240228">
    <property type="component" value="Unassembled WGS sequence"/>
</dbReference>
<evidence type="ECO:0000313" key="1">
    <source>
        <dbReference type="EMBL" id="PST45542.1"/>
    </source>
</evidence>
<dbReference type="AlphaFoldDB" id="A0A2T3G7V3"/>
<accession>A0A2T3G7V3</accession>
<name>A0A2T3G7V3_9BIFI</name>